<name>A0A5P8WGM4_9NOSO</name>
<accession>A0A5P8WGM4</accession>
<evidence type="ECO:0000313" key="1">
    <source>
        <dbReference type="EMBL" id="QFS50969.1"/>
    </source>
</evidence>
<organism evidence="1 2">
    <name type="scientific">Nostoc sphaeroides CCNUC1</name>
    <dbReference type="NCBI Taxonomy" id="2653204"/>
    <lineage>
        <taxon>Bacteria</taxon>
        <taxon>Bacillati</taxon>
        <taxon>Cyanobacteriota</taxon>
        <taxon>Cyanophyceae</taxon>
        <taxon>Nostocales</taxon>
        <taxon>Nostocaceae</taxon>
        <taxon>Nostoc</taxon>
    </lineage>
</organism>
<proteinExistence type="predicted"/>
<reference evidence="1 2" key="1">
    <citation type="submission" date="2019-10" db="EMBL/GenBank/DDBJ databases">
        <title>Genomic and transcriptomic insights into the perfect genentic adaptation of a filamentous nitrogen-fixing cyanobacterium to rice fields.</title>
        <authorList>
            <person name="Chen Z."/>
        </authorList>
    </citation>
    <scope>NUCLEOTIDE SEQUENCE [LARGE SCALE GENOMIC DNA]</scope>
    <source>
        <strain evidence="1">CCNUC1</strain>
    </source>
</reference>
<keyword evidence="2" id="KW-1185">Reference proteome</keyword>
<dbReference type="AlphaFoldDB" id="A0A5P8WGM4"/>
<dbReference type="KEGG" id="nsh:GXM_08463"/>
<evidence type="ECO:0000313" key="2">
    <source>
        <dbReference type="Proteomes" id="UP000326678"/>
    </source>
</evidence>
<gene>
    <name evidence="1" type="ORF">GXM_08463</name>
</gene>
<protein>
    <submittedName>
        <fullName evidence="1">Uncharacterized protein</fullName>
    </submittedName>
</protein>
<dbReference type="EMBL" id="CP045227">
    <property type="protein sequence ID" value="QFS50969.1"/>
    <property type="molecule type" value="Genomic_DNA"/>
</dbReference>
<sequence length="42" mass="4415">MLNAPSLNPIAGTVAVILLGGTAHLLQFVKILDCAFIPQIQI</sequence>
<dbReference type="Proteomes" id="UP000326678">
    <property type="component" value="Chromosome Gxm2"/>
</dbReference>